<feature type="transmembrane region" description="Helical" evidence="2">
    <location>
        <begin position="12"/>
        <end position="39"/>
    </location>
</feature>
<evidence type="ECO:0000259" key="3">
    <source>
        <dbReference type="Pfam" id="PF07581"/>
    </source>
</evidence>
<comment type="caution">
    <text evidence="4">The sequence shown here is derived from an EMBL/GenBank/DDBJ whole genome shotgun (WGS) entry which is preliminary data.</text>
</comment>
<reference evidence="4 5" key="1">
    <citation type="journal article" date="2019" name="Int. J. Syst. Evol. Microbiol.">
        <title>The Global Catalogue of Microorganisms (GCM) 10K type strain sequencing project: providing services to taxonomists for standard genome sequencing and annotation.</title>
        <authorList>
            <consortium name="The Broad Institute Genomics Platform"/>
            <consortium name="The Broad Institute Genome Sequencing Center for Infectious Disease"/>
            <person name="Wu L."/>
            <person name="Ma J."/>
        </authorList>
    </citation>
    <scope>NUCLEOTIDE SEQUENCE [LARGE SCALE GENOMIC DNA]</scope>
    <source>
        <strain evidence="4 5">JCM 30072</strain>
    </source>
</reference>
<feature type="domain" description="GLUG" evidence="3">
    <location>
        <begin position="282"/>
        <end position="309"/>
    </location>
</feature>
<evidence type="ECO:0000256" key="2">
    <source>
        <dbReference type="SAM" id="Phobius"/>
    </source>
</evidence>
<dbReference type="Pfam" id="PF07581">
    <property type="entry name" value="Glug"/>
    <property type="match status" value="3"/>
</dbReference>
<protein>
    <submittedName>
        <fullName evidence="4">GLUG motif-containing protein</fullName>
    </submittedName>
</protein>
<keyword evidence="2" id="KW-1133">Transmembrane helix</keyword>
<dbReference type="RefSeq" id="WP_382187552.1">
    <property type="nucleotide sequence ID" value="NZ_JBHSZI010000006.1"/>
</dbReference>
<dbReference type="AlphaFoldDB" id="A0ABD5W8D5"/>
<dbReference type="Proteomes" id="UP001596445">
    <property type="component" value="Unassembled WGS sequence"/>
</dbReference>
<evidence type="ECO:0000313" key="4">
    <source>
        <dbReference type="EMBL" id="MFC7060212.1"/>
    </source>
</evidence>
<proteinExistence type="predicted"/>
<keyword evidence="2" id="KW-0472">Membrane</keyword>
<gene>
    <name evidence="4" type="ORF">ACFQQG_20905</name>
</gene>
<feature type="domain" description="GLUG" evidence="3">
    <location>
        <begin position="376"/>
        <end position="398"/>
    </location>
</feature>
<feature type="compositionally biased region" description="Polar residues" evidence="1">
    <location>
        <begin position="127"/>
        <end position="137"/>
    </location>
</feature>
<feature type="domain" description="GLUG" evidence="3">
    <location>
        <begin position="341"/>
        <end position="366"/>
    </location>
</feature>
<sequence length="443" mass="45736">MNSLSGTDRAQTAVLGNLLLVAIAIVLGSIIVVVALGILENPAAPPYAAVEVENGERVLLMQEQNLEEVLIQDEAGNIHGRMGSVGDTVSLAEVDPRLEYSIIAVGAEQSSKIRTLTASELIGDISEPSSSPASVTASDIEGDGSESNPFIIRTDSELQAVGNETANLSPKDSYRLGNNIDASKTDEWNGGDGFDPIQDFEGAFDGDGHRILGLTIARESEDNVGLFANVKKSGEIKSFSVEDFAISGANAVGGVVGENQGTIMEVSGGYQVSDVYDDAVVGNQNVGGLVGENTNGGQIIDSSVRGKITGDSSEIAGLVGFNDGTVENSVSTATVTIEELGNRHVAGLVGTNEGTISDSYATGDVTVNDAQDDFPRVGGLVGENFGTIERSHATGDVTGVEGAVPVIIITAAWSGSTGSERLKNPSPLVMSKQTGVPARWLVG</sequence>
<evidence type="ECO:0000256" key="1">
    <source>
        <dbReference type="SAM" id="MobiDB-lite"/>
    </source>
</evidence>
<keyword evidence="5" id="KW-1185">Reference proteome</keyword>
<dbReference type="InterPro" id="IPR011493">
    <property type="entry name" value="GLUG"/>
</dbReference>
<dbReference type="EMBL" id="JBHSZI010000006">
    <property type="protein sequence ID" value="MFC7060212.1"/>
    <property type="molecule type" value="Genomic_DNA"/>
</dbReference>
<evidence type="ECO:0000313" key="5">
    <source>
        <dbReference type="Proteomes" id="UP001596445"/>
    </source>
</evidence>
<name>A0ABD5W8D5_9EURY</name>
<feature type="region of interest" description="Disordered" evidence="1">
    <location>
        <begin position="124"/>
        <end position="146"/>
    </location>
</feature>
<keyword evidence="2" id="KW-0812">Transmembrane</keyword>
<dbReference type="Gene3D" id="2.160.20.110">
    <property type="match status" value="1"/>
</dbReference>
<accession>A0ABD5W8D5</accession>
<organism evidence="4 5">
    <name type="scientific">Halovenus salina</name>
    <dbReference type="NCBI Taxonomy" id="1510225"/>
    <lineage>
        <taxon>Archaea</taxon>
        <taxon>Methanobacteriati</taxon>
        <taxon>Methanobacteriota</taxon>
        <taxon>Stenosarchaea group</taxon>
        <taxon>Halobacteria</taxon>
        <taxon>Halobacteriales</taxon>
        <taxon>Haloarculaceae</taxon>
        <taxon>Halovenus</taxon>
    </lineage>
</organism>